<dbReference type="InterPro" id="IPR007110">
    <property type="entry name" value="Ig-like_dom"/>
</dbReference>
<dbReference type="SUPFAM" id="SSF48726">
    <property type="entry name" value="Immunoglobulin"/>
    <property type="match status" value="3"/>
</dbReference>
<feature type="domain" description="Ig-like" evidence="3">
    <location>
        <begin position="201"/>
        <end position="287"/>
    </location>
</feature>
<feature type="domain" description="Ig-like" evidence="3">
    <location>
        <begin position="1"/>
        <end position="85"/>
    </location>
</feature>
<gene>
    <name evidence="4" type="ORF">HPB51_026743</name>
</gene>
<evidence type="ECO:0000256" key="2">
    <source>
        <dbReference type="ARBA" id="ARBA00023319"/>
    </source>
</evidence>
<feature type="domain" description="Ig-like" evidence="3">
    <location>
        <begin position="91"/>
        <end position="175"/>
    </location>
</feature>
<dbReference type="GO" id="GO:0048468">
    <property type="term" value="P:cell development"/>
    <property type="evidence" value="ECO:0007669"/>
    <property type="project" value="UniProtKB-ARBA"/>
</dbReference>
<dbReference type="Gene3D" id="2.60.40.10">
    <property type="entry name" value="Immunoglobulins"/>
    <property type="match status" value="3"/>
</dbReference>
<reference evidence="4" key="1">
    <citation type="journal article" date="2020" name="Cell">
        <title>Large-Scale Comparative Analyses of Tick Genomes Elucidate Their Genetic Diversity and Vector Capacities.</title>
        <authorList>
            <consortium name="Tick Genome and Microbiome Consortium (TIGMIC)"/>
            <person name="Jia N."/>
            <person name="Wang J."/>
            <person name="Shi W."/>
            <person name="Du L."/>
            <person name="Sun Y."/>
            <person name="Zhan W."/>
            <person name="Jiang J.F."/>
            <person name="Wang Q."/>
            <person name="Zhang B."/>
            <person name="Ji P."/>
            <person name="Bell-Sakyi L."/>
            <person name="Cui X.M."/>
            <person name="Yuan T.T."/>
            <person name="Jiang B.G."/>
            <person name="Yang W.F."/>
            <person name="Lam T.T."/>
            <person name="Chang Q.C."/>
            <person name="Ding S.J."/>
            <person name="Wang X.J."/>
            <person name="Zhu J.G."/>
            <person name="Ruan X.D."/>
            <person name="Zhao L."/>
            <person name="Wei J.T."/>
            <person name="Ye R.Z."/>
            <person name="Que T.C."/>
            <person name="Du C.H."/>
            <person name="Zhou Y.H."/>
            <person name="Cheng J.X."/>
            <person name="Dai P.F."/>
            <person name="Guo W.B."/>
            <person name="Han X.H."/>
            <person name="Huang E.J."/>
            <person name="Li L.F."/>
            <person name="Wei W."/>
            <person name="Gao Y.C."/>
            <person name="Liu J.Z."/>
            <person name="Shao H.Z."/>
            <person name="Wang X."/>
            <person name="Wang C.C."/>
            <person name="Yang T.C."/>
            <person name="Huo Q.B."/>
            <person name="Li W."/>
            <person name="Chen H.Y."/>
            <person name="Chen S.E."/>
            <person name="Zhou L.G."/>
            <person name="Ni X.B."/>
            <person name="Tian J.H."/>
            <person name="Sheng Y."/>
            <person name="Liu T."/>
            <person name="Pan Y.S."/>
            <person name="Xia L.Y."/>
            <person name="Li J."/>
            <person name="Zhao F."/>
            <person name="Cao W.C."/>
        </authorList>
    </citation>
    <scope>NUCLEOTIDE SEQUENCE</scope>
    <source>
        <strain evidence="4">Rmic-2018</strain>
    </source>
</reference>
<keyword evidence="5" id="KW-1185">Reference proteome</keyword>
<evidence type="ECO:0000259" key="3">
    <source>
        <dbReference type="PROSITE" id="PS50835"/>
    </source>
</evidence>
<dbReference type="PROSITE" id="PS50835">
    <property type="entry name" value="IG_LIKE"/>
    <property type="match status" value="3"/>
</dbReference>
<dbReference type="InterPro" id="IPR013098">
    <property type="entry name" value="Ig_I-set"/>
</dbReference>
<evidence type="ECO:0000313" key="4">
    <source>
        <dbReference type="EMBL" id="KAH7985852.1"/>
    </source>
</evidence>
<dbReference type="InterPro" id="IPR013783">
    <property type="entry name" value="Ig-like_fold"/>
</dbReference>
<proteinExistence type="predicted"/>
<protein>
    <recommendedName>
        <fullName evidence="3">Ig-like domain-containing protein</fullName>
    </recommendedName>
</protein>
<dbReference type="Proteomes" id="UP000821866">
    <property type="component" value="Unassembled WGS sequence"/>
</dbReference>
<dbReference type="EMBL" id="JABSTU010001521">
    <property type="protein sequence ID" value="KAH7985852.1"/>
    <property type="molecule type" value="Genomic_DNA"/>
</dbReference>
<dbReference type="CDD" id="cd00096">
    <property type="entry name" value="Ig"/>
    <property type="match status" value="1"/>
</dbReference>
<organism evidence="4 5">
    <name type="scientific">Rhipicephalus microplus</name>
    <name type="common">Cattle tick</name>
    <name type="synonym">Boophilus microplus</name>
    <dbReference type="NCBI Taxonomy" id="6941"/>
    <lineage>
        <taxon>Eukaryota</taxon>
        <taxon>Metazoa</taxon>
        <taxon>Ecdysozoa</taxon>
        <taxon>Arthropoda</taxon>
        <taxon>Chelicerata</taxon>
        <taxon>Arachnida</taxon>
        <taxon>Acari</taxon>
        <taxon>Parasitiformes</taxon>
        <taxon>Ixodida</taxon>
        <taxon>Ixodoidea</taxon>
        <taxon>Ixodidae</taxon>
        <taxon>Rhipicephalinae</taxon>
        <taxon>Rhipicephalus</taxon>
        <taxon>Boophilus</taxon>
    </lineage>
</organism>
<dbReference type="SMART" id="SM00409">
    <property type="entry name" value="IG"/>
    <property type="match status" value="3"/>
</dbReference>
<sequence length="306" mass="33409">MLISLTTNDRRHRDKKISANQAFQVAWERLTTADNGSPQNPVIVGSSRHEPTEGSLLIRKVEPQDAGKYLCLVTNVVGEERATITLDVRSPVEARIVPEVLTTHVGQPASLRCVSTGRPPPQIRWFKDAQELLDDDVRIRLLDDRHLIQLATVATQDDGIYQCLAYNALTQAQASTQLILGAVNSAGVAEATARVALRGPPTVRPFVSNRTAVATETLEMHCALLTYPIKAVHWEKDGRKLPFHHRQKVFANGTLLLLATTVHDAGKYTCVASNEEGQKASASLHVTVKAGITAALDEQSQPVHST</sequence>
<evidence type="ECO:0000313" key="5">
    <source>
        <dbReference type="Proteomes" id="UP000821866"/>
    </source>
</evidence>
<dbReference type="InterPro" id="IPR003598">
    <property type="entry name" value="Ig_sub2"/>
</dbReference>
<dbReference type="PANTHER" id="PTHR10075:SF14">
    <property type="entry name" value="CELL ADHESION MOLECULE DSCAM2-RELATED"/>
    <property type="match status" value="1"/>
</dbReference>
<dbReference type="Pfam" id="PF13927">
    <property type="entry name" value="Ig_3"/>
    <property type="match status" value="1"/>
</dbReference>
<dbReference type="AlphaFoldDB" id="A0A9J6D2B3"/>
<keyword evidence="1" id="KW-1015">Disulfide bond</keyword>
<dbReference type="Pfam" id="PF07679">
    <property type="entry name" value="I-set"/>
    <property type="match status" value="2"/>
</dbReference>
<dbReference type="FunFam" id="2.60.40.10:FF:000032">
    <property type="entry name" value="palladin isoform X1"/>
    <property type="match status" value="1"/>
</dbReference>
<reference evidence="4" key="2">
    <citation type="submission" date="2021-09" db="EMBL/GenBank/DDBJ databases">
        <authorList>
            <person name="Jia N."/>
            <person name="Wang J."/>
            <person name="Shi W."/>
            <person name="Du L."/>
            <person name="Sun Y."/>
            <person name="Zhan W."/>
            <person name="Jiang J."/>
            <person name="Wang Q."/>
            <person name="Zhang B."/>
            <person name="Ji P."/>
            <person name="Sakyi L.B."/>
            <person name="Cui X."/>
            <person name="Yuan T."/>
            <person name="Jiang B."/>
            <person name="Yang W."/>
            <person name="Lam T.T.-Y."/>
            <person name="Chang Q."/>
            <person name="Ding S."/>
            <person name="Wang X."/>
            <person name="Zhu J."/>
            <person name="Ruan X."/>
            <person name="Zhao L."/>
            <person name="Wei J."/>
            <person name="Que T."/>
            <person name="Du C."/>
            <person name="Cheng J."/>
            <person name="Dai P."/>
            <person name="Han X."/>
            <person name="Huang E."/>
            <person name="Gao Y."/>
            <person name="Liu J."/>
            <person name="Shao H."/>
            <person name="Ye R."/>
            <person name="Li L."/>
            <person name="Wei W."/>
            <person name="Wang X."/>
            <person name="Wang C."/>
            <person name="Huo Q."/>
            <person name="Li W."/>
            <person name="Guo W."/>
            <person name="Chen H."/>
            <person name="Chen S."/>
            <person name="Zhou L."/>
            <person name="Zhou L."/>
            <person name="Ni X."/>
            <person name="Tian J."/>
            <person name="Zhou Y."/>
            <person name="Sheng Y."/>
            <person name="Liu T."/>
            <person name="Pan Y."/>
            <person name="Xia L."/>
            <person name="Li J."/>
            <person name="Zhao F."/>
            <person name="Cao W."/>
        </authorList>
    </citation>
    <scope>NUCLEOTIDE SEQUENCE</scope>
    <source>
        <strain evidence="4">Rmic-2018</strain>
        <tissue evidence="4">Larvae</tissue>
    </source>
</reference>
<dbReference type="PANTHER" id="PTHR10075">
    <property type="entry name" value="BASIGIN RELATED"/>
    <property type="match status" value="1"/>
</dbReference>
<dbReference type="SMART" id="SM00408">
    <property type="entry name" value="IGc2"/>
    <property type="match status" value="3"/>
</dbReference>
<keyword evidence="2" id="KW-0393">Immunoglobulin domain</keyword>
<comment type="caution">
    <text evidence="4">The sequence shown here is derived from an EMBL/GenBank/DDBJ whole genome shotgun (WGS) entry which is preliminary data.</text>
</comment>
<dbReference type="InterPro" id="IPR036179">
    <property type="entry name" value="Ig-like_dom_sf"/>
</dbReference>
<accession>A0A9J6D2B3</accession>
<dbReference type="VEuPathDB" id="VectorBase:LOC119172851"/>
<name>A0A9J6D2B3_RHIMP</name>
<evidence type="ECO:0000256" key="1">
    <source>
        <dbReference type="ARBA" id="ARBA00023157"/>
    </source>
</evidence>
<dbReference type="InterPro" id="IPR003599">
    <property type="entry name" value="Ig_sub"/>
</dbReference>